<dbReference type="AlphaFoldDB" id="A0A848D2W8"/>
<evidence type="ECO:0000313" key="2">
    <source>
        <dbReference type="Proteomes" id="UP000561326"/>
    </source>
</evidence>
<gene>
    <name evidence="1" type="ORF">HF838_17550</name>
</gene>
<sequence>MSIFTKRGADAVSSATTEETTKDSILVPFGSGTTYKVRVKSVEDSAEYYAYGIFGKVNTFVPSNPSERNAKGFVTANHTVWDKAADLLYKDAKALKDAGKEAEAEKVSQQAYSFKGKPRYLMAFGNLETGEDIIVDLTKKQASGVMATINKYAKKIDKMAFELSKTGSSTSTVVTLSPIIDMDEDLTDAERDNFEKAGAQPFDFANFENCLFVADEEEQTKNLVVAGFDIGRLGLSIGSTSQADEEVTPIEDDPTADF</sequence>
<protein>
    <submittedName>
        <fullName evidence="1">Uncharacterized protein</fullName>
    </submittedName>
</protein>
<dbReference type="EMBL" id="JABAGO010000038">
    <property type="protein sequence ID" value="NMF00041.1"/>
    <property type="molecule type" value="Genomic_DNA"/>
</dbReference>
<reference evidence="1 2" key="1">
    <citation type="submission" date="2020-04" db="EMBL/GenBank/DDBJ databases">
        <authorList>
            <person name="Hitch T.C.A."/>
            <person name="Wylensek D."/>
            <person name="Clavel T."/>
        </authorList>
    </citation>
    <scope>NUCLEOTIDE SEQUENCE [LARGE SCALE GENOMIC DNA]</scope>
    <source>
        <strain evidence="1 2">WB01_D5_05</strain>
    </source>
</reference>
<name>A0A848D2W8_ANEAE</name>
<accession>A0A848D2W8</accession>
<evidence type="ECO:0000313" key="1">
    <source>
        <dbReference type="EMBL" id="NMF00041.1"/>
    </source>
</evidence>
<organism evidence="1 2">
    <name type="scientific">Aneurinibacillus aneurinilyticus</name>
    <name type="common">Bacillus aneurinolyticus</name>
    <dbReference type="NCBI Taxonomy" id="1391"/>
    <lineage>
        <taxon>Bacteria</taxon>
        <taxon>Bacillati</taxon>
        <taxon>Bacillota</taxon>
        <taxon>Bacilli</taxon>
        <taxon>Bacillales</taxon>
        <taxon>Paenibacillaceae</taxon>
        <taxon>Aneurinibacillus group</taxon>
        <taxon>Aneurinibacillus</taxon>
    </lineage>
</organism>
<dbReference type="Proteomes" id="UP000561326">
    <property type="component" value="Unassembled WGS sequence"/>
</dbReference>
<comment type="caution">
    <text evidence="1">The sequence shown here is derived from an EMBL/GenBank/DDBJ whole genome shotgun (WGS) entry which is preliminary data.</text>
</comment>
<proteinExistence type="predicted"/>
<dbReference type="RefSeq" id="WP_168975912.1">
    <property type="nucleotide sequence ID" value="NZ_JABAGO010000038.1"/>
</dbReference>